<dbReference type="PANTHER" id="PTHR45937:SF1">
    <property type="entry name" value="ASPARAGINE SYNTHETASE DOMAIN-CONTAINING PROTEIN 1"/>
    <property type="match status" value="1"/>
</dbReference>
<reference evidence="6 7" key="1">
    <citation type="submission" date="2016-10" db="EMBL/GenBank/DDBJ databases">
        <authorList>
            <person name="de Groot N.N."/>
        </authorList>
    </citation>
    <scope>NUCLEOTIDE SEQUENCE [LARGE SCALE GENOMIC DNA]</scope>
    <source>
        <strain evidence="6 7">PYCC 4715</strain>
    </source>
</reference>
<feature type="domain" description="Glutamine amidotransferase type-2" evidence="5">
    <location>
        <begin position="169"/>
        <end position="266"/>
    </location>
</feature>
<protein>
    <submittedName>
        <fullName evidence="6">CIC11C00000004912</fullName>
    </submittedName>
</protein>
<organism evidence="6 7">
    <name type="scientific">Sungouiella intermedia</name>
    <dbReference type="NCBI Taxonomy" id="45354"/>
    <lineage>
        <taxon>Eukaryota</taxon>
        <taxon>Fungi</taxon>
        <taxon>Dikarya</taxon>
        <taxon>Ascomycota</taxon>
        <taxon>Saccharomycotina</taxon>
        <taxon>Pichiomycetes</taxon>
        <taxon>Metschnikowiaceae</taxon>
        <taxon>Sungouiella</taxon>
    </lineage>
</organism>
<accession>A0A1L0GM30</accession>
<keyword evidence="2" id="KW-0061">Asparagine biosynthesis</keyword>
<dbReference type="Proteomes" id="UP000182259">
    <property type="component" value="Chromosome V"/>
</dbReference>
<gene>
    <name evidence="6" type="ORF">SAMEA4029009_CIC11G00000004912</name>
</gene>
<dbReference type="SUPFAM" id="SSF56235">
    <property type="entry name" value="N-terminal nucleophile aminohydrolases (Ntn hydrolases)"/>
    <property type="match status" value="1"/>
</dbReference>
<sequence length="681" mass="78093">MRWVDCSAQYVQSESSMCGIFFSASTQRQTRPRCLDHLIRAQDLYSCSAELHESEIAMILLEHIASQTRLSYHDQQKLDNLHELQKLQLLLNKYKNARNEDMVSQVMQQMSVLAVEDTPPPRDDQEVIHSIIPEILARGPDYAQYRELRLRNMLFQMFSSVLSLRQPFATQPVVQEDYILQFNGELYNEECLDTNDTTFISDKLNLELQLSKLREEAIMSVVCLLDGEFAFVLTDLLENRVYFGKDVVGKRSLLYSIHDHGLIISSVYHGRHENVIECKSDRIHIYDLEHKTLSSKLYAELWKTHTQVHQLSLCPIDLEITFSEEDLVSRTQVLLEVLLRASFLRQSTIHPLHPSREHLDLGILFSGGLDCTVVAGLIAKNYILMGANAVIDLLTVGFENPRTGLGARESPDRKLSERSFFELARAFHGTSVKFRLVQVDVLYSQWLAHKNHVLDLIYPCTTEMDLSIAIAFYFACRSQLCEALEVTADLSNIDWQTFSTDMANQVLKIENYTSEAKVLFSGLGADELFGGYSRHENIFNDLDQAAEPIVIQEKFRELSASLISDIEIIYERNLGRDDRAMSCWGKELRYPFLDNAVIKFVVNQIEPQFKIKYEWTTVKTKKGEKRVKQFVRKYILRCLARDLNLNMAADEIKRAIQFGAKSAKLEVGQSKTKGTDLLASK</sequence>
<evidence type="ECO:0000256" key="3">
    <source>
        <dbReference type="ARBA" id="ARBA00022962"/>
    </source>
</evidence>
<dbReference type="InterPro" id="IPR014729">
    <property type="entry name" value="Rossmann-like_a/b/a_fold"/>
</dbReference>
<evidence type="ECO:0000313" key="6">
    <source>
        <dbReference type="EMBL" id="SGZ57213.1"/>
    </source>
</evidence>
<dbReference type="InterPro" id="IPR001962">
    <property type="entry name" value="Asn_synthase"/>
</dbReference>
<dbReference type="GO" id="GO:0004066">
    <property type="term" value="F:asparagine synthase (glutamine-hydrolyzing) activity"/>
    <property type="evidence" value="ECO:0007669"/>
    <property type="project" value="InterPro"/>
</dbReference>
<dbReference type="SUPFAM" id="SSF52402">
    <property type="entry name" value="Adenine nucleotide alpha hydrolases-like"/>
    <property type="match status" value="1"/>
</dbReference>
<evidence type="ECO:0000313" key="7">
    <source>
        <dbReference type="Proteomes" id="UP000182259"/>
    </source>
</evidence>
<dbReference type="CDD" id="cd01991">
    <property type="entry name" value="Asn_synthase_B_C"/>
    <property type="match status" value="1"/>
</dbReference>
<name>A0A1L0GM30_9ASCO</name>
<feature type="domain" description="Asparagine synthetase" evidence="4">
    <location>
        <begin position="514"/>
        <end position="643"/>
    </location>
</feature>
<dbReference type="AlphaFoldDB" id="A0A1L0GM30"/>
<dbReference type="GO" id="GO:0006529">
    <property type="term" value="P:asparagine biosynthetic process"/>
    <property type="evidence" value="ECO:0007669"/>
    <property type="project" value="UniProtKB-KW"/>
</dbReference>
<dbReference type="Pfam" id="PF13537">
    <property type="entry name" value="GATase_7"/>
    <property type="match status" value="1"/>
</dbReference>
<keyword evidence="3" id="KW-0315">Glutamine amidotransferase</keyword>
<evidence type="ECO:0000259" key="4">
    <source>
        <dbReference type="Pfam" id="PF00733"/>
    </source>
</evidence>
<dbReference type="Gene3D" id="3.40.50.620">
    <property type="entry name" value="HUPs"/>
    <property type="match status" value="1"/>
</dbReference>
<dbReference type="InterPro" id="IPR017932">
    <property type="entry name" value="GATase_2_dom"/>
</dbReference>
<dbReference type="InterPro" id="IPR029055">
    <property type="entry name" value="Ntn_hydrolases_N"/>
</dbReference>
<dbReference type="PANTHER" id="PTHR45937">
    <property type="entry name" value="ASPARAGINE SYNTHETASE DOMAIN-CONTAINING PROTEIN 1"/>
    <property type="match status" value="1"/>
</dbReference>
<keyword evidence="1" id="KW-0028">Amino-acid biosynthesis</keyword>
<dbReference type="EMBL" id="LT635768">
    <property type="protein sequence ID" value="SGZ57213.1"/>
    <property type="molecule type" value="Genomic_DNA"/>
</dbReference>
<evidence type="ECO:0000259" key="5">
    <source>
        <dbReference type="Pfam" id="PF13537"/>
    </source>
</evidence>
<evidence type="ECO:0000256" key="1">
    <source>
        <dbReference type="ARBA" id="ARBA00022605"/>
    </source>
</evidence>
<dbReference type="Pfam" id="PF00733">
    <property type="entry name" value="Asn_synthase"/>
    <property type="match status" value="1"/>
</dbReference>
<evidence type="ECO:0000256" key="2">
    <source>
        <dbReference type="ARBA" id="ARBA00022888"/>
    </source>
</evidence>
<proteinExistence type="predicted"/>
<dbReference type="Gene3D" id="3.60.20.10">
    <property type="entry name" value="Glutamine Phosphoribosylpyrophosphate, subunit 1, domain 1"/>
    <property type="match status" value="1"/>
</dbReference>
<dbReference type="InterPro" id="IPR051857">
    <property type="entry name" value="Asn_synthetase_domain"/>
</dbReference>